<accession>A0AAV7E1M1</accession>
<keyword evidence="2" id="KW-1185">Reference proteome</keyword>
<comment type="caution">
    <text evidence="1">The sequence shown here is derived from an EMBL/GenBank/DDBJ whole genome shotgun (WGS) entry which is preliminary data.</text>
</comment>
<sequence length="230" mass="25603">MNEYSVVENKDKFDLQCETKGRRQQSSTTDNGVSVFLVAVRSAASSSNYSIDGRKIEFTAFPISPPVKSKRHKAPTYSAMSYRTKPPSTVPALHSDLHLADEEDLYGRIRALQRAQARVHRHPGGVRLVRVEESQTGTPVYAEEVKRIQSILLVNGQFMEIGDQNNGIVGSTAGSNYYFGILNTINRELLKPSASVALQCFSNDLSTFCHRRRIPVSRCLASRRSPMSPI</sequence>
<evidence type="ECO:0000313" key="1">
    <source>
        <dbReference type="EMBL" id="KAG9442149.1"/>
    </source>
</evidence>
<dbReference type="EMBL" id="JAINDJ010000007">
    <property type="protein sequence ID" value="KAG9442149.1"/>
    <property type="molecule type" value="Genomic_DNA"/>
</dbReference>
<dbReference type="Proteomes" id="UP000825729">
    <property type="component" value="Unassembled WGS sequence"/>
</dbReference>
<evidence type="ECO:0000313" key="2">
    <source>
        <dbReference type="Proteomes" id="UP000825729"/>
    </source>
</evidence>
<gene>
    <name evidence="1" type="ORF">H6P81_018003</name>
</gene>
<dbReference type="Gene3D" id="2.40.50.140">
    <property type="entry name" value="Nucleic acid-binding proteins"/>
    <property type="match status" value="1"/>
</dbReference>
<name>A0AAV7E1M1_ARIFI</name>
<protein>
    <submittedName>
        <fullName evidence="1">Uncharacterized protein</fullName>
    </submittedName>
</protein>
<proteinExistence type="predicted"/>
<dbReference type="InterPro" id="IPR012340">
    <property type="entry name" value="NA-bd_OB-fold"/>
</dbReference>
<reference evidence="1 2" key="1">
    <citation type="submission" date="2021-07" db="EMBL/GenBank/DDBJ databases">
        <title>The Aristolochia fimbriata genome: insights into angiosperm evolution, floral development and chemical biosynthesis.</title>
        <authorList>
            <person name="Jiao Y."/>
        </authorList>
    </citation>
    <scope>NUCLEOTIDE SEQUENCE [LARGE SCALE GENOMIC DNA]</scope>
    <source>
        <strain evidence="1">IBCAS-2021</strain>
        <tissue evidence="1">Leaf</tissue>
    </source>
</reference>
<dbReference type="AlphaFoldDB" id="A0AAV7E1M1"/>
<organism evidence="1 2">
    <name type="scientific">Aristolochia fimbriata</name>
    <name type="common">White veined hardy Dutchman's pipe vine</name>
    <dbReference type="NCBI Taxonomy" id="158543"/>
    <lineage>
        <taxon>Eukaryota</taxon>
        <taxon>Viridiplantae</taxon>
        <taxon>Streptophyta</taxon>
        <taxon>Embryophyta</taxon>
        <taxon>Tracheophyta</taxon>
        <taxon>Spermatophyta</taxon>
        <taxon>Magnoliopsida</taxon>
        <taxon>Magnoliidae</taxon>
        <taxon>Piperales</taxon>
        <taxon>Aristolochiaceae</taxon>
        <taxon>Aristolochia</taxon>
    </lineage>
</organism>